<accession>A0A1C6SBD1</accession>
<sequence length="588" mass="61935">MIEARAVFPEPGFFRPPSGAAVHHPPAAAAAAARVAGLVGLPTRVVDGGSGWWVVAGATPAPVLTPPDRPDGFALAVTPDRIELTGRGAAALGYAAASLADGGLACRRLVDFADLAVRGVHLDLKGPALAPSYLDGLLARLGALRVNTLLVEYEDRFPYPAELDLAAPDTVDVPALLATAARHGMTVVPLVQCLGHLEYALRRPRWRNLAEDDRHQQLCPMLPGSLEFFAGTLDAVLAAHPEADLVHIGGDEPWSLGACQRCAGQRRPDLYAQHVAAAARVVIEAGRRPVVWDDVLYAERDPALVDALPAETVLMPWEYAATGRTGWARWGNPQTVVATSDLVASAPPGAPLVPVASLPPEERRLIETVKSGDHPLPWARALAARGRTVIGAAAARGADGPNAAHPHWSRRLANVGMWAAQARSLGIEGVVSTAWAAYDTVSPPCEPLPTAEPVLAASAARYWNVDAAVALPEWCRVVENGTVHELRAVCDSAADPLVRACARHRLLTIATDEVAQTAAWHRGNGADDPAASAARAMAEGSADRLISEWRAWQEEYAEALRDVYAGEGGAVVAAAKAAEPVRRLGGGQ</sequence>
<dbReference type="STRING" id="568872.GA0070624_3337"/>
<reference evidence="5" key="1">
    <citation type="submission" date="2016-06" db="EMBL/GenBank/DDBJ databases">
        <authorList>
            <person name="Varghese N."/>
            <person name="Submissions Spin"/>
        </authorList>
    </citation>
    <scope>NUCLEOTIDE SEQUENCE [LARGE SCALE GENOMIC DNA]</scope>
    <source>
        <strain evidence="5">DSM 45431</strain>
    </source>
</reference>
<dbReference type="Gene3D" id="3.20.20.80">
    <property type="entry name" value="Glycosidases"/>
    <property type="match status" value="1"/>
</dbReference>
<dbReference type="InterPro" id="IPR038901">
    <property type="entry name" value="HEXDC-like"/>
</dbReference>
<comment type="similarity">
    <text evidence="1">Belongs to the glycosyl hydrolase 20 family.</text>
</comment>
<dbReference type="PANTHER" id="PTHR21040">
    <property type="entry name" value="BCDNA.GH04120"/>
    <property type="match status" value="1"/>
</dbReference>
<dbReference type="GO" id="GO:0005975">
    <property type="term" value="P:carbohydrate metabolic process"/>
    <property type="evidence" value="ECO:0007669"/>
    <property type="project" value="InterPro"/>
</dbReference>
<dbReference type="SUPFAM" id="SSF51445">
    <property type="entry name" value="(Trans)glycosidases"/>
    <property type="match status" value="1"/>
</dbReference>
<protein>
    <submittedName>
        <fullName evidence="4">Hexosaminidase</fullName>
    </submittedName>
</protein>
<evidence type="ECO:0000313" key="5">
    <source>
        <dbReference type="Proteomes" id="UP000199413"/>
    </source>
</evidence>
<evidence type="ECO:0000259" key="3">
    <source>
        <dbReference type="Pfam" id="PF00728"/>
    </source>
</evidence>
<dbReference type="PANTHER" id="PTHR21040:SF8">
    <property type="entry name" value="BCDNA.GH04120"/>
    <property type="match status" value="1"/>
</dbReference>
<gene>
    <name evidence="4" type="ORF">GA0070624_3337</name>
</gene>
<dbReference type="Proteomes" id="UP000199413">
    <property type="component" value="Unassembled WGS sequence"/>
</dbReference>
<dbReference type="RefSeq" id="WP_091342098.1">
    <property type="nucleotide sequence ID" value="NZ_FMHV01000002.1"/>
</dbReference>
<dbReference type="Pfam" id="PF00728">
    <property type="entry name" value="Glyco_hydro_20"/>
    <property type="match status" value="1"/>
</dbReference>
<dbReference type="AlphaFoldDB" id="A0A1C6SBD1"/>
<dbReference type="InterPro" id="IPR015883">
    <property type="entry name" value="Glyco_hydro_20_cat"/>
</dbReference>
<dbReference type="InterPro" id="IPR017853">
    <property type="entry name" value="GH"/>
</dbReference>
<proteinExistence type="inferred from homology"/>
<organism evidence="4 5">
    <name type="scientific">Micromonospora rhizosphaerae</name>
    <dbReference type="NCBI Taxonomy" id="568872"/>
    <lineage>
        <taxon>Bacteria</taxon>
        <taxon>Bacillati</taxon>
        <taxon>Actinomycetota</taxon>
        <taxon>Actinomycetes</taxon>
        <taxon>Micromonosporales</taxon>
        <taxon>Micromonosporaceae</taxon>
        <taxon>Micromonospora</taxon>
    </lineage>
</organism>
<keyword evidence="2" id="KW-0378">Hydrolase</keyword>
<feature type="domain" description="Glycoside hydrolase family 20 catalytic" evidence="3">
    <location>
        <begin position="180"/>
        <end position="327"/>
    </location>
</feature>
<evidence type="ECO:0000256" key="2">
    <source>
        <dbReference type="ARBA" id="ARBA00022801"/>
    </source>
</evidence>
<evidence type="ECO:0000256" key="1">
    <source>
        <dbReference type="ARBA" id="ARBA00006285"/>
    </source>
</evidence>
<evidence type="ECO:0000313" key="4">
    <source>
        <dbReference type="EMBL" id="SCL26592.1"/>
    </source>
</evidence>
<dbReference type="GO" id="GO:0004563">
    <property type="term" value="F:beta-N-acetylhexosaminidase activity"/>
    <property type="evidence" value="ECO:0007669"/>
    <property type="project" value="UniProtKB-ARBA"/>
</dbReference>
<name>A0A1C6SBD1_9ACTN</name>
<dbReference type="EMBL" id="FMHV01000002">
    <property type="protein sequence ID" value="SCL26592.1"/>
    <property type="molecule type" value="Genomic_DNA"/>
</dbReference>
<keyword evidence="5" id="KW-1185">Reference proteome</keyword>
<dbReference type="OrthoDB" id="9763537at2"/>